<accession>A0ABX2CZI3</accession>
<dbReference type="Proteomes" id="UP000702425">
    <property type="component" value="Unassembled WGS sequence"/>
</dbReference>
<evidence type="ECO:0000313" key="2">
    <source>
        <dbReference type="Proteomes" id="UP000702425"/>
    </source>
</evidence>
<protein>
    <submittedName>
        <fullName evidence="1">Uncharacterized protein</fullName>
    </submittedName>
</protein>
<reference evidence="1 2" key="1">
    <citation type="journal article" date="2020" name="Sci. Rep.">
        <title>A novel cyanobacterial geosmin producer, revising GeoA distribution and dispersion patterns in Bacteria.</title>
        <authorList>
            <person name="Churro C."/>
            <person name="Semedo-Aguiar A.P."/>
            <person name="Silva A.D."/>
            <person name="Pereira-Leal J.B."/>
            <person name="Leite R.B."/>
        </authorList>
    </citation>
    <scope>NUCLEOTIDE SEQUENCE [LARGE SCALE GENOMIC DNA]</scope>
    <source>
        <strain evidence="1 2">IPMA8</strain>
    </source>
</reference>
<sequence>MSHGITILKFVARTFVLSLISRQFGSTSGS</sequence>
<proteinExistence type="predicted"/>
<organism evidence="1 2">
    <name type="scientific">Microcoleus asticus IPMA8</name>
    <dbReference type="NCBI Taxonomy" id="2563858"/>
    <lineage>
        <taxon>Bacteria</taxon>
        <taxon>Bacillati</taxon>
        <taxon>Cyanobacteriota</taxon>
        <taxon>Cyanophyceae</taxon>
        <taxon>Oscillatoriophycideae</taxon>
        <taxon>Oscillatoriales</taxon>
        <taxon>Microcoleaceae</taxon>
        <taxon>Microcoleus</taxon>
        <taxon>Microcoleus asticus</taxon>
    </lineage>
</organism>
<keyword evidence="2" id="KW-1185">Reference proteome</keyword>
<evidence type="ECO:0000313" key="1">
    <source>
        <dbReference type="EMBL" id="NQE35603.1"/>
    </source>
</evidence>
<name>A0ABX2CZI3_9CYAN</name>
<comment type="caution">
    <text evidence="1">The sequence shown here is derived from an EMBL/GenBank/DDBJ whole genome shotgun (WGS) entry which is preliminary data.</text>
</comment>
<dbReference type="EMBL" id="SRRZ01000059">
    <property type="protein sequence ID" value="NQE35603.1"/>
    <property type="molecule type" value="Genomic_DNA"/>
</dbReference>
<gene>
    <name evidence="1" type="ORF">E5S67_03338</name>
</gene>